<keyword evidence="2" id="KW-0472">Membrane</keyword>
<feature type="region of interest" description="Disordered" evidence="1">
    <location>
        <begin position="366"/>
        <end position="387"/>
    </location>
</feature>
<evidence type="ECO:0000256" key="2">
    <source>
        <dbReference type="SAM" id="Phobius"/>
    </source>
</evidence>
<feature type="compositionally biased region" description="Polar residues" evidence="1">
    <location>
        <begin position="366"/>
        <end position="384"/>
    </location>
</feature>
<accession>A0AAJ8MWB4</accession>
<protein>
    <submittedName>
        <fullName evidence="3">Uncharacterized protein</fullName>
    </submittedName>
</protein>
<evidence type="ECO:0000313" key="4">
    <source>
        <dbReference type="Proteomes" id="UP000322225"/>
    </source>
</evidence>
<dbReference type="KEGG" id="ksn:43585356"/>
<proteinExistence type="predicted"/>
<organism evidence="3 4">
    <name type="scientific">Kwoniella shandongensis</name>
    <dbReference type="NCBI Taxonomy" id="1734106"/>
    <lineage>
        <taxon>Eukaryota</taxon>
        <taxon>Fungi</taxon>
        <taxon>Dikarya</taxon>
        <taxon>Basidiomycota</taxon>
        <taxon>Agaricomycotina</taxon>
        <taxon>Tremellomycetes</taxon>
        <taxon>Tremellales</taxon>
        <taxon>Cryptococcaceae</taxon>
        <taxon>Kwoniella</taxon>
    </lineage>
</organism>
<dbReference type="EMBL" id="CP144055">
    <property type="protein sequence ID" value="WWD18415.1"/>
    <property type="molecule type" value="Genomic_DNA"/>
</dbReference>
<keyword evidence="4" id="KW-1185">Reference proteome</keyword>
<dbReference type="Gene3D" id="2.60.120.260">
    <property type="entry name" value="Galactose-binding domain-like"/>
    <property type="match status" value="1"/>
</dbReference>
<evidence type="ECO:0000256" key="1">
    <source>
        <dbReference type="SAM" id="MobiDB-lite"/>
    </source>
</evidence>
<reference evidence="3" key="1">
    <citation type="submission" date="2017-08" db="EMBL/GenBank/DDBJ databases">
        <authorList>
            <person name="Cuomo C."/>
            <person name="Billmyre B."/>
            <person name="Heitman J."/>
        </authorList>
    </citation>
    <scope>NUCLEOTIDE SEQUENCE</scope>
    <source>
        <strain evidence="3">CBS 12478</strain>
    </source>
</reference>
<dbReference type="Proteomes" id="UP000322225">
    <property type="component" value="Chromosome 5"/>
</dbReference>
<dbReference type="AlphaFoldDB" id="A0AAJ8MWB4"/>
<reference evidence="3" key="2">
    <citation type="submission" date="2024-01" db="EMBL/GenBank/DDBJ databases">
        <title>Comparative genomics of Cryptococcus and Kwoniella reveals pathogenesis evolution and contrasting modes of karyotype evolution via chromosome fusion or intercentromeric recombination.</title>
        <authorList>
            <person name="Coelho M.A."/>
            <person name="David-Palma M."/>
            <person name="Shea T."/>
            <person name="Bowers K."/>
            <person name="McGinley-Smith S."/>
            <person name="Mohammad A.W."/>
            <person name="Gnirke A."/>
            <person name="Yurkov A.M."/>
            <person name="Nowrousian M."/>
            <person name="Sun S."/>
            <person name="Cuomo C.A."/>
            <person name="Heitman J."/>
        </authorList>
    </citation>
    <scope>NUCLEOTIDE SEQUENCE</scope>
    <source>
        <strain evidence="3">CBS 12478</strain>
    </source>
</reference>
<sequence length="418" mass="45447">MPYERSTNIYCYAYKIPSCYAADRKIGQYACRTTTTRLVHNVRQKQFHWSSGQALPRRRIEFTIMSLNITIGDTSSLIMYSRGGIGWEALQNASDSSLYGGTYHKTNDTGATVSLDFSGSAITIYGRSNRGYFAAIDTNITAPYVTGSNVLFHRDDLSMGFHTVTISNFANFQGPDLDFELNRFVVGATDGSDSDTLTQTIVESDHPAVRGFGNVTSLDGGRNGTSLYANGPGAGISLNFTGLDKPRLIFCETLLQLGASIEIYSPPWNPTLPVSSQYAVYLNSSSIPPSKDDKPFASYPGGTNGHGKLAFFANGLPQGQHRVLIVNENDGAFGFDYAEVSKPDRYAEYEWMCWSNCSTTGVNSIRQQGPGYSQPQPTASTLKSGTGRMMDRKTGGLGFSVTVIGLLMGGLMMASVIW</sequence>
<dbReference type="GeneID" id="43585356"/>
<dbReference type="RefSeq" id="XP_031864145.2">
    <property type="nucleotide sequence ID" value="XM_032001255.2"/>
</dbReference>
<gene>
    <name evidence="3" type="ORF">CI109_102865</name>
</gene>
<name>A0AAJ8MWB4_9TREE</name>
<feature type="transmembrane region" description="Helical" evidence="2">
    <location>
        <begin position="397"/>
        <end position="417"/>
    </location>
</feature>
<evidence type="ECO:0000313" key="3">
    <source>
        <dbReference type="EMBL" id="WWD18415.1"/>
    </source>
</evidence>
<keyword evidence="2" id="KW-1133">Transmembrane helix</keyword>
<keyword evidence="2" id="KW-0812">Transmembrane</keyword>